<organism evidence="3 4">
    <name type="scientific">Tanacetum coccineum</name>
    <dbReference type="NCBI Taxonomy" id="301880"/>
    <lineage>
        <taxon>Eukaryota</taxon>
        <taxon>Viridiplantae</taxon>
        <taxon>Streptophyta</taxon>
        <taxon>Embryophyta</taxon>
        <taxon>Tracheophyta</taxon>
        <taxon>Spermatophyta</taxon>
        <taxon>Magnoliopsida</taxon>
        <taxon>eudicotyledons</taxon>
        <taxon>Gunneridae</taxon>
        <taxon>Pentapetalae</taxon>
        <taxon>asterids</taxon>
        <taxon>campanulids</taxon>
        <taxon>Asterales</taxon>
        <taxon>Asteraceae</taxon>
        <taxon>Asteroideae</taxon>
        <taxon>Anthemideae</taxon>
        <taxon>Anthemidinae</taxon>
        <taxon>Tanacetum</taxon>
    </lineage>
</organism>
<name>A0ABQ4Y2P2_9ASTR</name>
<keyword evidence="2" id="KW-1133">Transmembrane helix</keyword>
<protein>
    <recommendedName>
        <fullName evidence="5">Reverse transcriptase domain-containing protein</fullName>
    </recommendedName>
</protein>
<reference evidence="3" key="1">
    <citation type="journal article" date="2022" name="Int. J. Mol. Sci.">
        <title>Draft Genome of Tanacetum Coccineum: Genomic Comparison of Closely Related Tanacetum-Family Plants.</title>
        <authorList>
            <person name="Yamashiro T."/>
            <person name="Shiraishi A."/>
            <person name="Nakayama K."/>
            <person name="Satake H."/>
        </authorList>
    </citation>
    <scope>NUCLEOTIDE SEQUENCE</scope>
</reference>
<keyword evidence="2" id="KW-0472">Membrane</keyword>
<reference evidence="3" key="2">
    <citation type="submission" date="2022-01" db="EMBL/GenBank/DDBJ databases">
        <authorList>
            <person name="Yamashiro T."/>
            <person name="Shiraishi A."/>
            <person name="Satake H."/>
            <person name="Nakayama K."/>
        </authorList>
    </citation>
    <scope>NUCLEOTIDE SEQUENCE</scope>
</reference>
<evidence type="ECO:0000313" key="3">
    <source>
        <dbReference type="EMBL" id="GJS71949.1"/>
    </source>
</evidence>
<feature type="region of interest" description="Disordered" evidence="1">
    <location>
        <begin position="509"/>
        <end position="536"/>
    </location>
</feature>
<feature type="compositionally biased region" description="Low complexity" evidence="1">
    <location>
        <begin position="358"/>
        <end position="367"/>
    </location>
</feature>
<feature type="transmembrane region" description="Helical" evidence="2">
    <location>
        <begin position="1314"/>
        <end position="1334"/>
    </location>
</feature>
<evidence type="ECO:0000256" key="2">
    <source>
        <dbReference type="SAM" id="Phobius"/>
    </source>
</evidence>
<evidence type="ECO:0000256" key="1">
    <source>
        <dbReference type="SAM" id="MobiDB-lite"/>
    </source>
</evidence>
<evidence type="ECO:0000313" key="4">
    <source>
        <dbReference type="Proteomes" id="UP001151760"/>
    </source>
</evidence>
<keyword evidence="2" id="KW-0812">Transmembrane</keyword>
<dbReference type="Proteomes" id="UP001151760">
    <property type="component" value="Unassembled WGS sequence"/>
</dbReference>
<accession>A0ABQ4Y2P2</accession>
<sequence length="1371" mass="152910">MPEKRQSDCFLAFASSMASGISDSVKAFYGLHQAPRALVYVDDIIFGSTNKAWCAEFEVLINGEFEMSAMGEMTFFLGLQVKQLPDGTFISPIQLEAYSDSDKCWFLMREEKSHYRWMVNEDFTDILSYLDHSPLRYALTHAPPVVFDSLVKQFWATAVVRPNAAGSHDLVATIDGREVVVTESLIRTQLHFDDANGIFDMPNSDILEGMRVIGYPTDRALTFLKNHLSPQWRFLVHTLMHCLSPKSGSWNQFPSSIATALICLSTDRVYNFSRFIIEGMIGNVKATKNKFLMYPRFLQMIVAIETADRTPRPTFGFTRKLFANMKFKWEGQPIPLTPPMLAIAAAGDDAADEENAAAHEAAGSTAEAHPEPHSPPVSPVREPTPERQPETEWVVPNPVSPVTDWRPWPSVPAHSPIRDPTPEPASPPSPPAQTFMFEEPLVFGPAPRPAGDVDPDVIESIIFGPQPRPHGYVDPDFVEPIIFGPQPRPDNYLEPEDLDNLLSMEDDTTHGGFHVESPVRPNDASTPTADAAGRAEDPVLLTSLSAKLDRCMGRLDSLETELGTTKKIMGSVILTLVSRVKKLEKTVKQLRTTRLVGDVPAAEGDVDIQDDVDLDGLSRLASAALGHDQPAVPSADVEEREEEEVPLRCKRSAYHRAKTKFSTPAFEQFQANLSADSLPHTSVSESAGPSVAADKGKAPMPDLDIPAEFLAEDAQARKRFEEEQASERLVQQLQAADLAQEDLPNVSKEHAKELDDLMMRMTETDWLNLMMQVGSNPALARELLGADVTEENFIERMTAVKERKKRALADLRYRALKGKPLRNLRSHSDSQLVKIHGVQSYGTITMEESSYEYKNKHLGAPVTDPTVSTSAAMDSAGSHREIGVSPFADSAASSSPSNVSTDHIPIDVLFASTSGGIHDFFLESDEEEQIGLSRVAADPDSDDEVLAEIIFRGKSISGDGVVLVDRLPDDEIVDPRVKVETVSDYASSPPRNRRKHLGVRSDDCLWDKPVEDFFSSESESDDDMENYIPPLPYGEFKDWEMVSCPPGNSYIHVYYQQNRRRKYFTYLKQLLPHVYREDILLLRRRMNRYFRLNPDVNIGLDLWRDVNMLCQSLHSDDVEDFWRTQDEWIVSSWKLYPKSSVHVLDLTNGKTVYMFVDKFYPIRATLLERMLRHRLTVPPSYCRDVVVAGNIIQTVQTGLRQSYECLASAPIACTARQMVFSSPWLTAKKESGSPLQTALVCNSNPLIALASPEQTATGKDVSNPLYGCDGLPKTVRVFQFTLDSCSEKLDWFLLHQDWKLLFFDSADLDAASTVFAACIVSAGSCLCCYSILLLRKDLSRNLELTESTPIVPADYVSAGHVLVSADRDRIC</sequence>
<feature type="compositionally biased region" description="Pro residues" evidence="1">
    <location>
        <begin position="422"/>
        <end position="431"/>
    </location>
</feature>
<dbReference type="EMBL" id="BQNB010010044">
    <property type="protein sequence ID" value="GJS71949.1"/>
    <property type="molecule type" value="Genomic_DNA"/>
</dbReference>
<feature type="region of interest" description="Disordered" evidence="1">
    <location>
        <begin position="348"/>
        <end position="433"/>
    </location>
</feature>
<keyword evidence="4" id="KW-1185">Reference proteome</keyword>
<proteinExistence type="predicted"/>
<comment type="caution">
    <text evidence="3">The sequence shown here is derived from an EMBL/GenBank/DDBJ whole genome shotgun (WGS) entry which is preliminary data.</text>
</comment>
<gene>
    <name evidence="3" type="ORF">Tco_0704790</name>
</gene>
<evidence type="ECO:0008006" key="5">
    <source>
        <dbReference type="Google" id="ProtNLM"/>
    </source>
</evidence>